<gene>
    <name evidence="3" type="ORF">AMOR_50780</name>
</gene>
<dbReference type="Gene3D" id="3.30.2090.10">
    <property type="entry name" value="Multidrug efflux transporter AcrB TolC docking domain, DN and DC subdomains"/>
    <property type="match status" value="2"/>
</dbReference>
<dbReference type="PANTHER" id="PTHR32063">
    <property type="match status" value="1"/>
</dbReference>
<feature type="transmembrane region" description="Helical" evidence="2">
    <location>
        <begin position="428"/>
        <end position="448"/>
    </location>
</feature>
<sequence>MTLSDVAIRRPVFTAMMSVTLLVLGVLGYLRLGTDLYPDVTFPFVTISTLYPGASPEDIEETVTRPIEDAVSSIAGIDKVFSWSREDVSMVFIQFKLSVPLGEAVQNARDKVGVAQGQLPVGAHAPVIAQYDISAQPVIVFSAASGQDPIALREKMDDQIRPRLEQIEGVAAVRIVGGAEPELSVELFRDRLQSLGLGPDAVFRRVQGEHLDLPGGKFPTGSTEVGIRVRGEFQDVDQLRRMPVAAGPDGSLVRLQDVALVRKGAKEEKTVVRTNGVEAVAVEVVKQAGANSAQVANAVKRLLPQLEKEQGFQAQVLVDQSTTIEANAHEVWLAIYFGGAMAILIILLFLLDLRGTFISALALPTSVVGTLFMMYAMGFSLNQLTLLGLSLAIGLLIDDAVVVRESITRRLERGESPAQAASRGTQEIALAVMATTFTLVAVFVPVAFMQGITGQFFRQFGLTITVAVLISLFVAFTLDPMLSARLAKARVPGEERHASRPVARIRAGFEAIDRFYAGTLAWVLRHRWITFGAAVLLFVGTLALFPRLGSEFSPKEDRNQLIVNLEYPPGTSLATSSRRSAALEDRVRALPGVTAVYSTVGYQEDARSIRWRVNLVDKNARPDGIDRYKDWIREILAIDDRLATRAVSDPPMMEGLGDWPPILMHITGRDFGQLRKEADFMVAAMAEIPALTDVQLKDSPGKPELHVDVDREEAARAGVPAGAIALQVRLATQGEVAGKLREGRRESEIRVRLAGEDRESAGAMESMWVATPKGPVALAQVARLERSTSPAVIEHERRERKISIWAQIAPGHDLGSAVEALHAKLDGHALPAGYGYIWDGMQKEQKDSQANMGLALLIAIVFIFIVLASQFESLVHPFTIMLSLPLALVGAVLGLFVTGKSVSLGSLIGIILLMGLVTKNAILLVDGALQHLREGDAPDEAMRKAGPRRLRPILMTSGAMVLGMLPTALGRGMGSEFRSPMAIAVIGGVITSTMLTLWVVPVVFVWVERVRGKLRRRPRAVPLAPVPEEPAAPPHAAAREAAGG</sequence>
<evidence type="ECO:0008006" key="5">
    <source>
        <dbReference type="Google" id="ProtNLM"/>
    </source>
</evidence>
<reference evidence="4" key="1">
    <citation type="journal article" date="2022" name="Int. J. Syst. Evol. Microbiol.">
        <title>Anaeromyxobacter oryzae sp. nov., Anaeromyxobacter diazotrophicus sp. nov. and Anaeromyxobacter paludicola sp. nov., isolated from paddy soils.</title>
        <authorList>
            <person name="Itoh H."/>
            <person name="Xu Z."/>
            <person name="Mise K."/>
            <person name="Masuda Y."/>
            <person name="Ushijima N."/>
            <person name="Hayakawa C."/>
            <person name="Shiratori Y."/>
            <person name="Senoo K."/>
        </authorList>
    </citation>
    <scope>NUCLEOTIDE SEQUENCE [LARGE SCALE GENOMIC DNA]</scope>
    <source>
        <strain evidence="4">Red232</strain>
    </source>
</reference>
<feature type="transmembrane region" description="Helical" evidence="2">
    <location>
        <begin position="528"/>
        <end position="545"/>
    </location>
</feature>
<keyword evidence="4" id="KW-1185">Reference proteome</keyword>
<keyword evidence="2" id="KW-0472">Membrane</keyword>
<feature type="transmembrane region" description="Helical" evidence="2">
    <location>
        <begin position="878"/>
        <end position="898"/>
    </location>
</feature>
<dbReference type="RefSeq" id="WP_248355376.1">
    <property type="nucleotide sequence ID" value="NZ_AP025591.1"/>
</dbReference>
<dbReference type="Gene3D" id="3.30.70.1440">
    <property type="entry name" value="Multidrug efflux transporter AcrB pore domain"/>
    <property type="match status" value="1"/>
</dbReference>
<organism evidence="3 4">
    <name type="scientific">Anaeromyxobacter oryzae</name>
    <dbReference type="NCBI Taxonomy" id="2918170"/>
    <lineage>
        <taxon>Bacteria</taxon>
        <taxon>Pseudomonadati</taxon>
        <taxon>Myxococcota</taxon>
        <taxon>Myxococcia</taxon>
        <taxon>Myxococcales</taxon>
        <taxon>Cystobacterineae</taxon>
        <taxon>Anaeromyxobacteraceae</taxon>
        <taxon>Anaeromyxobacter</taxon>
    </lineage>
</organism>
<feature type="transmembrane region" description="Helical" evidence="2">
    <location>
        <begin position="981"/>
        <end position="1007"/>
    </location>
</feature>
<feature type="transmembrane region" description="Helical" evidence="2">
    <location>
        <begin position="852"/>
        <end position="871"/>
    </location>
</feature>
<dbReference type="Proteomes" id="UP001162891">
    <property type="component" value="Chromosome"/>
</dbReference>
<dbReference type="InterPro" id="IPR001036">
    <property type="entry name" value="Acrflvin-R"/>
</dbReference>
<feature type="transmembrane region" description="Helical" evidence="2">
    <location>
        <begin position="950"/>
        <end position="969"/>
    </location>
</feature>
<name>A0ABM7X2Q5_9BACT</name>
<accession>A0ABM7X2Q5</accession>
<feature type="transmembrane region" description="Helical" evidence="2">
    <location>
        <begin position="331"/>
        <end position="351"/>
    </location>
</feature>
<keyword evidence="2" id="KW-0812">Transmembrane</keyword>
<evidence type="ECO:0000256" key="2">
    <source>
        <dbReference type="SAM" id="Phobius"/>
    </source>
</evidence>
<dbReference type="SUPFAM" id="SSF82693">
    <property type="entry name" value="Multidrug efflux transporter AcrB pore domain, PN1, PN2, PC1 and PC2 subdomains"/>
    <property type="match status" value="3"/>
</dbReference>
<feature type="transmembrane region" description="Helical" evidence="2">
    <location>
        <begin position="358"/>
        <end position="378"/>
    </location>
</feature>
<evidence type="ECO:0000313" key="3">
    <source>
        <dbReference type="EMBL" id="BDG06082.1"/>
    </source>
</evidence>
<protein>
    <recommendedName>
        <fullName evidence="5">Acriflavin resistance protein</fullName>
    </recommendedName>
</protein>
<feature type="transmembrane region" description="Helical" evidence="2">
    <location>
        <begin position="12"/>
        <end position="32"/>
    </location>
</feature>
<dbReference type="InterPro" id="IPR027463">
    <property type="entry name" value="AcrB_DN_DC_subdom"/>
</dbReference>
<feature type="transmembrane region" description="Helical" evidence="2">
    <location>
        <begin position="384"/>
        <end position="407"/>
    </location>
</feature>
<keyword evidence="2" id="KW-1133">Transmembrane helix</keyword>
<evidence type="ECO:0000256" key="1">
    <source>
        <dbReference type="SAM" id="MobiDB-lite"/>
    </source>
</evidence>
<dbReference type="SUPFAM" id="SSF82866">
    <property type="entry name" value="Multidrug efflux transporter AcrB transmembrane domain"/>
    <property type="match status" value="2"/>
</dbReference>
<dbReference type="EMBL" id="AP025591">
    <property type="protein sequence ID" value="BDG06082.1"/>
    <property type="molecule type" value="Genomic_DNA"/>
</dbReference>
<feature type="compositionally biased region" description="Pro residues" evidence="1">
    <location>
        <begin position="1024"/>
        <end position="1033"/>
    </location>
</feature>
<feature type="compositionally biased region" description="Low complexity" evidence="1">
    <location>
        <begin position="1034"/>
        <end position="1044"/>
    </location>
</feature>
<dbReference type="PANTHER" id="PTHR32063:SF0">
    <property type="entry name" value="SWARMING MOTILITY PROTEIN SWRC"/>
    <property type="match status" value="1"/>
</dbReference>
<evidence type="ECO:0000313" key="4">
    <source>
        <dbReference type="Proteomes" id="UP001162891"/>
    </source>
</evidence>
<feature type="transmembrane region" description="Helical" evidence="2">
    <location>
        <begin position="460"/>
        <end position="478"/>
    </location>
</feature>
<dbReference type="Gene3D" id="3.30.70.1320">
    <property type="entry name" value="Multidrug efflux transporter AcrB pore domain like"/>
    <property type="match status" value="1"/>
</dbReference>
<dbReference type="SUPFAM" id="SSF82714">
    <property type="entry name" value="Multidrug efflux transporter AcrB TolC docking domain, DN and DC subdomains"/>
    <property type="match status" value="2"/>
</dbReference>
<dbReference type="Gene3D" id="3.30.70.1430">
    <property type="entry name" value="Multidrug efflux transporter AcrB pore domain"/>
    <property type="match status" value="2"/>
</dbReference>
<dbReference type="PRINTS" id="PR00702">
    <property type="entry name" value="ACRIFLAVINRP"/>
</dbReference>
<feature type="region of interest" description="Disordered" evidence="1">
    <location>
        <begin position="1024"/>
        <end position="1044"/>
    </location>
</feature>
<dbReference type="Pfam" id="PF00873">
    <property type="entry name" value="ACR_tran"/>
    <property type="match status" value="1"/>
</dbReference>
<dbReference type="Gene3D" id="1.20.1640.10">
    <property type="entry name" value="Multidrug efflux transporter AcrB transmembrane domain"/>
    <property type="match status" value="2"/>
</dbReference>
<feature type="transmembrane region" description="Helical" evidence="2">
    <location>
        <begin position="904"/>
        <end position="929"/>
    </location>
</feature>
<proteinExistence type="predicted"/>